<evidence type="ECO:0000313" key="1">
    <source>
        <dbReference type="EMBL" id="MEM5420139.1"/>
    </source>
</evidence>
<evidence type="ECO:0000313" key="2">
    <source>
        <dbReference type="Proteomes" id="UP001489897"/>
    </source>
</evidence>
<reference evidence="1 2" key="1">
    <citation type="submission" date="2024-01" db="EMBL/GenBank/DDBJ databases">
        <title>The diversity of rhizobia nodulating Mimosa spp. in eleven states of Brazil covering several biomes is determined by host plant, location, and edaphic factors.</title>
        <authorList>
            <person name="Rouws L."/>
            <person name="Barauna A."/>
            <person name="Beukes C."/>
            <person name="De Faria S.M."/>
            <person name="Gross E."/>
            <person name="Dos Reis Junior F.B."/>
            <person name="Simon M."/>
            <person name="Maluk M."/>
            <person name="Odee D.W."/>
            <person name="Kenicer G."/>
            <person name="Young J.P.W."/>
            <person name="Reis V.M."/>
            <person name="Zilli J."/>
            <person name="James E.K."/>
        </authorList>
    </citation>
    <scope>NUCLEOTIDE SEQUENCE [LARGE SCALE GENOMIC DNA]</scope>
    <source>
        <strain evidence="1 2">JPY167</strain>
    </source>
</reference>
<keyword evidence="2" id="KW-1185">Reference proteome</keyword>
<organism evidence="1 2">
    <name type="scientific">Paraburkholderia ferrariae</name>
    <dbReference type="NCBI Taxonomy" id="386056"/>
    <lineage>
        <taxon>Bacteria</taxon>
        <taxon>Pseudomonadati</taxon>
        <taxon>Pseudomonadota</taxon>
        <taxon>Betaproteobacteria</taxon>
        <taxon>Burkholderiales</taxon>
        <taxon>Burkholderiaceae</taxon>
        <taxon>Paraburkholderia</taxon>
    </lineage>
</organism>
<gene>
    <name evidence="1" type="ORF">VSR73_03510</name>
</gene>
<protein>
    <submittedName>
        <fullName evidence="1">Uncharacterized protein</fullName>
    </submittedName>
</protein>
<name>A0ABU9RJ91_9BURK</name>
<dbReference type="RefSeq" id="WP_141710710.1">
    <property type="nucleotide sequence ID" value="NZ_JAYMRV010000001.1"/>
</dbReference>
<sequence>MLSLIAPRIRASLVGIVATPKIDLYMRGVNLGIAAARIATTILVADRIGHAQRVLRVPKTAVDAG</sequence>
<comment type="caution">
    <text evidence="1">The sequence shown here is derived from an EMBL/GenBank/DDBJ whole genome shotgun (WGS) entry which is preliminary data.</text>
</comment>
<proteinExistence type="predicted"/>
<accession>A0ABU9RJ91</accession>
<dbReference type="EMBL" id="JAYMRV010000001">
    <property type="protein sequence ID" value="MEM5420139.1"/>
    <property type="molecule type" value="Genomic_DNA"/>
</dbReference>
<dbReference type="Proteomes" id="UP001489897">
    <property type="component" value="Unassembled WGS sequence"/>
</dbReference>